<name>A0A1Q9E2J8_SYMMI</name>
<dbReference type="Proteomes" id="UP000186817">
    <property type="component" value="Unassembled WGS sequence"/>
</dbReference>
<evidence type="ECO:0000313" key="2">
    <source>
        <dbReference type="EMBL" id="OLQ01646.1"/>
    </source>
</evidence>
<reference evidence="2 3" key="1">
    <citation type="submission" date="2016-02" db="EMBL/GenBank/DDBJ databases">
        <title>Genome analysis of coral dinoflagellate symbionts highlights evolutionary adaptations to a symbiotic lifestyle.</title>
        <authorList>
            <person name="Aranda M."/>
            <person name="Li Y."/>
            <person name="Liew Y.J."/>
            <person name="Baumgarten S."/>
            <person name="Simakov O."/>
            <person name="Wilson M."/>
            <person name="Piel J."/>
            <person name="Ashoor H."/>
            <person name="Bougouffa S."/>
            <person name="Bajic V.B."/>
            <person name="Ryu T."/>
            <person name="Ravasi T."/>
            <person name="Bayer T."/>
            <person name="Micklem G."/>
            <person name="Kim H."/>
            <person name="Bhak J."/>
            <person name="Lajeunesse T.C."/>
            <person name="Voolstra C.R."/>
        </authorList>
    </citation>
    <scope>NUCLEOTIDE SEQUENCE [LARGE SCALE GENOMIC DNA]</scope>
    <source>
        <strain evidence="2 3">CCMP2467</strain>
    </source>
</reference>
<evidence type="ECO:0008006" key="4">
    <source>
        <dbReference type="Google" id="ProtNLM"/>
    </source>
</evidence>
<organism evidence="2 3">
    <name type="scientific">Symbiodinium microadriaticum</name>
    <name type="common">Dinoflagellate</name>
    <name type="synonym">Zooxanthella microadriatica</name>
    <dbReference type="NCBI Taxonomy" id="2951"/>
    <lineage>
        <taxon>Eukaryota</taxon>
        <taxon>Sar</taxon>
        <taxon>Alveolata</taxon>
        <taxon>Dinophyceae</taxon>
        <taxon>Suessiales</taxon>
        <taxon>Symbiodiniaceae</taxon>
        <taxon>Symbiodinium</taxon>
    </lineage>
</organism>
<feature type="region of interest" description="Disordered" evidence="1">
    <location>
        <begin position="1"/>
        <end position="23"/>
    </location>
</feature>
<dbReference type="AlphaFoldDB" id="A0A1Q9E2J8"/>
<proteinExistence type="predicted"/>
<dbReference type="EMBL" id="LSRX01000285">
    <property type="protein sequence ID" value="OLQ01646.1"/>
    <property type="molecule type" value="Genomic_DNA"/>
</dbReference>
<dbReference type="Gene3D" id="3.40.50.410">
    <property type="entry name" value="von Willebrand factor, type A domain"/>
    <property type="match status" value="1"/>
</dbReference>
<keyword evidence="3" id="KW-1185">Reference proteome</keyword>
<sequence length="375" mass="39531">MSTLTRNANGRTSGATGGSYGGGRTSGVPAVLRVVVSAAVPAVLPGGTGGVTGGGTGGVTGAGTGGVTGGGTGGVNRRWIPRGAAETSMRSYTRRTRIALAMGNPEEGNGGEEAAEDRLSRLQAILDTFEVTIAEANDLVVLEDYEIVLILDDSGSMNMSALPAGQRSLLDAKISRWDELRQTVMLLVDLACCFDKSGLDIFFLNRGKLDGVTGSTDQRLVAAFDSKAAGTTPLTETLSLVAKTVAGERPVLLMIFTDGEPNGGSKVFEAELTKLVTKKSTRGTFKVQIMACTDDEDAVGYLNRIDKNFDSVDVTDDYHSEKQEVLIKAKKREAFTRGDWLLKAMLGPISTKFDGWDEGKKKTSDVSSSQVCAIL</sequence>
<evidence type="ECO:0000313" key="3">
    <source>
        <dbReference type="Proteomes" id="UP000186817"/>
    </source>
</evidence>
<dbReference type="InterPro" id="IPR036465">
    <property type="entry name" value="vWFA_dom_sf"/>
</dbReference>
<protein>
    <recommendedName>
        <fullName evidence="4">VWFA domain-containing protein</fullName>
    </recommendedName>
</protein>
<accession>A0A1Q9E2J8</accession>
<dbReference type="OrthoDB" id="2142040at2759"/>
<evidence type="ECO:0000256" key="1">
    <source>
        <dbReference type="SAM" id="MobiDB-lite"/>
    </source>
</evidence>
<dbReference type="PANTHER" id="PTHR34706:SF1">
    <property type="entry name" value="VWFA DOMAIN-CONTAINING PROTEIN"/>
    <property type="match status" value="1"/>
</dbReference>
<gene>
    <name evidence="2" type="ORF">AK812_SmicGene15602</name>
</gene>
<dbReference type="OMA" id="ATWHEIH"/>
<comment type="caution">
    <text evidence="2">The sequence shown here is derived from an EMBL/GenBank/DDBJ whole genome shotgun (WGS) entry which is preliminary data.</text>
</comment>
<dbReference type="PANTHER" id="PTHR34706">
    <property type="entry name" value="SLR1338 PROTEIN"/>
    <property type="match status" value="1"/>
</dbReference>
<dbReference type="SUPFAM" id="SSF53300">
    <property type="entry name" value="vWA-like"/>
    <property type="match status" value="1"/>
</dbReference>